<reference evidence="1 2" key="1">
    <citation type="journal article" date="2013" name="Front. Microbiol.">
        <title>Comparative genomic analyses of the cyanobacterium, Lyngbya aestuarii BL J, a powerful hydrogen producer.</title>
        <authorList>
            <person name="Kothari A."/>
            <person name="Vaughn M."/>
            <person name="Garcia-Pichel F."/>
        </authorList>
    </citation>
    <scope>NUCLEOTIDE SEQUENCE [LARGE SCALE GENOMIC DNA]</scope>
    <source>
        <strain evidence="1 2">BL J</strain>
    </source>
</reference>
<protein>
    <submittedName>
        <fullName evidence="1">Uncharacterized protein</fullName>
    </submittedName>
</protein>
<gene>
    <name evidence="1" type="ORF">M595_5030</name>
</gene>
<dbReference type="EMBL" id="AUZM01000071">
    <property type="protein sequence ID" value="ERT05014.1"/>
    <property type="molecule type" value="Genomic_DNA"/>
</dbReference>
<sequence>MSLTFWSNYDVNVSKKLLEIKVLKLQPQILKTLTKHTGE</sequence>
<comment type="caution">
    <text evidence="1">The sequence shown here is derived from an EMBL/GenBank/DDBJ whole genome shotgun (WGS) entry which is preliminary data.</text>
</comment>
<dbReference type="Proteomes" id="UP000017127">
    <property type="component" value="Unassembled WGS sequence"/>
</dbReference>
<evidence type="ECO:0000313" key="1">
    <source>
        <dbReference type="EMBL" id="ERT05014.1"/>
    </source>
</evidence>
<proteinExistence type="predicted"/>
<name>U7QAZ0_9CYAN</name>
<accession>U7QAZ0</accession>
<keyword evidence="2" id="KW-1185">Reference proteome</keyword>
<organism evidence="1 2">
    <name type="scientific">Lyngbya aestuarii BL J</name>
    <dbReference type="NCBI Taxonomy" id="1348334"/>
    <lineage>
        <taxon>Bacteria</taxon>
        <taxon>Bacillati</taxon>
        <taxon>Cyanobacteriota</taxon>
        <taxon>Cyanophyceae</taxon>
        <taxon>Oscillatoriophycideae</taxon>
        <taxon>Oscillatoriales</taxon>
        <taxon>Microcoleaceae</taxon>
        <taxon>Lyngbya</taxon>
    </lineage>
</organism>
<dbReference type="AlphaFoldDB" id="U7QAZ0"/>
<evidence type="ECO:0000313" key="2">
    <source>
        <dbReference type="Proteomes" id="UP000017127"/>
    </source>
</evidence>